<dbReference type="PANTHER" id="PTHR21021:SF16">
    <property type="entry name" value="TIP41-LIKE PROTEIN"/>
    <property type="match status" value="1"/>
</dbReference>
<accession>A0AAU9F4D0</accession>
<dbReference type="Proteomes" id="UP001500889">
    <property type="component" value="Chromosome O"/>
</dbReference>
<organism evidence="1 2">
    <name type="scientific">Drosophila madeirensis</name>
    <name type="common">Fruit fly</name>
    <dbReference type="NCBI Taxonomy" id="30013"/>
    <lineage>
        <taxon>Eukaryota</taxon>
        <taxon>Metazoa</taxon>
        <taxon>Ecdysozoa</taxon>
        <taxon>Arthropoda</taxon>
        <taxon>Hexapoda</taxon>
        <taxon>Insecta</taxon>
        <taxon>Pterygota</taxon>
        <taxon>Neoptera</taxon>
        <taxon>Endopterygota</taxon>
        <taxon>Diptera</taxon>
        <taxon>Brachycera</taxon>
        <taxon>Muscomorpha</taxon>
        <taxon>Ephydroidea</taxon>
        <taxon>Drosophilidae</taxon>
        <taxon>Drosophila</taxon>
        <taxon>Sophophora</taxon>
    </lineage>
</organism>
<gene>
    <name evidence="1" type="ORF">DMAD_09947</name>
</gene>
<reference evidence="1 2" key="1">
    <citation type="submission" date="2024-02" db="EMBL/GenBank/DDBJ databases">
        <title>A chromosome-level genome assembly of Drosophila madeirensis, a fruit fly species endemic to Madeira island.</title>
        <authorList>
            <person name="Tomihara K."/>
            <person name="Llopart A."/>
            <person name="Yamamoto D."/>
        </authorList>
    </citation>
    <scope>NUCLEOTIDE SEQUENCE [LARGE SCALE GENOMIC DNA]</scope>
    <source>
        <strain evidence="1 2">RF1</strain>
    </source>
</reference>
<dbReference type="InterPro" id="IPR051330">
    <property type="entry name" value="Phosphatase_reg/MetRdx"/>
</dbReference>
<dbReference type="AlphaFoldDB" id="A0AAU9F4D0"/>
<sequence length="116" mass="13437">MDKHCAVPWLPVDGESIRFNDWNISYENSQMLKSICKQGNIKCCDKDDVGRCELCLYQHSLDLPHLPDMVFHKNKLVMQHKDGALMAFKSMDALALVDNRKQQQPLEVVIHVRSRQ</sequence>
<dbReference type="GO" id="GO:0031929">
    <property type="term" value="P:TOR signaling"/>
    <property type="evidence" value="ECO:0007669"/>
    <property type="project" value="TreeGrafter"/>
</dbReference>
<protein>
    <submittedName>
        <fullName evidence="1">TIP41-like protein</fullName>
    </submittedName>
</protein>
<keyword evidence="2" id="KW-1185">Reference proteome</keyword>
<dbReference type="GO" id="GO:0005829">
    <property type="term" value="C:cytosol"/>
    <property type="evidence" value="ECO:0007669"/>
    <property type="project" value="TreeGrafter"/>
</dbReference>
<proteinExistence type="predicted"/>
<evidence type="ECO:0000313" key="1">
    <source>
        <dbReference type="EMBL" id="BFF91729.1"/>
    </source>
</evidence>
<dbReference type="PANTHER" id="PTHR21021">
    <property type="entry name" value="GAF/PUTATIVE CYTOSKELETAL PROTEIN"/>
    <property type="match status" value="1"/>
</dbReference>
<evidence type="ECO:0000313" key="2">
    <source>
        <dbReference type="Proteomes" id="UP001500889"/>
    </source>
</evidence>
<name>A0AAU9F4D0_DROMD</name>
<dbReference type="EMBL" id="AP029263">
    <property type="protein sequence ID" value="BFF91729.1"/>
    <property type="molecule type" value="Genomic_DNA"/>
</dbReference>